<proteinExistence type="predicted"/>
<sequence>MDSAQFQRALTAFHQQRWSQASAAFTTLYQAHQTAELNRYLATSLYHDQQFLAAEQIAAEDDQAYLSDQSWFFQRLTIALKNQQFIFARQWCVLPETHAWEPAGLAQVAAAEEASRQALGATQRVIAKQFYHLGDADLAEQQRRIQRAHQLPLREFLRGVQYLLVDPFLQPLLRATLLEELSRLKLTQTVRFQWLDDQIYTIDTTQLGSVTASSAAQTALTYLTTQFAQTDPGLVTNVRQTLNLQLMLLYPFAAKVITAPEAWIDYLVGQADQTTITTEQAKQLKTWQKRLEKHLQDLFMAINNEKPEN</sequence>
<dbReference type="STRING" id="1423715.FD25_GL000745"/>
<accession>A0A0R1LPL3</accession>
<gene>
    <name evidence="1" type="ORF">FD25_GL000745</name>
</gene>
<reference evidence="1 2" key="1">
    <citation type="journal article" date="2015" name="Genome Announc.">
        <title>Expanding the biotechnology potential of lactobacilli through comparative genomics of 213 strains and associated genera.</title>
        <authorList>
            <person name="Sun Z."/>
            <person name="Harris H.M."/>
            <person name="McCann A."/>
            <person name="Guo C."/>
            <person name="Argimon S."/>
            <person name="Zhang W."/>
            <person name="Yang X."/>
            <person name="Jeffery I.B."/>
            <person name="Cooney J.C."/>
            <person name="Kagawa T.F."/>
            <person name="Liu W."/>
            <person name="Song Y."/>
            <person name="Salvetti E."/>
            <person name="Wrobel A."/>
            <person name="Rasinkangas P."/>
            <person name="Parkhill J."/>
            <person name="Rea M.C."/>
            <person name="O'Sullivan O."/>
            <person name="Ritari J."/>
            <person name="Douillard F.P."/>
            <person name="Paul Ross R."/>
            <person name="Yang R."/>
            <person name="Briner A.E."/>
            <person name="Felis G.E."/>
            <person name="de Vos W.M."/>
            <person name="Barrangou R."/>
            <person name="Klaenhammer T.R."/>
            <person name="Caufield P.W."/>
            <person name="Cui Y."/>
            <person name="Zhang H."/>
            <person name="O'Toole P.W."/>
        </authorList>
    </citation>
    <scope>NUCLEOTIDE SEQUENCE [LARGE SCALE GENOMIC DNA]</scope>
    <source>
        <strain evidence="1 2">DSM 19394</strain>
    </source>
</reference>
<name>A0A0R1LPL3_9LACO</name>
<keyword evidence="2" id="KW-1185">Reference proteome</keyword>
<evidence type="ECO:0000313" key="2">
    <source>
        <dbReference type="Proteomes" id="UP000051955"/>
    </source>
</evidence>
<evidence type="ECO:0000313" key="1">
    <source>
        <dbReference type="EMBL" id="KRK94769.1"/>
    </source>
</evidence>
<organism evidence="1 2">
    <name type="scientific">Levilactobacillus acidifarinae DSM 19394 = JCM 15949</name>
    <dbReference type="NCBI Taxonomy" id="1423715"/>
    <lineage>
        <taxon>Bacteria</taxon>
        <taxon>Bacillati</taxon>
        <taxon>Bacillota</taxon>
        <taxon>Bacilli</taxon>
        <taxon>Lactobacillales</taxon>
        <taxon>Lactobacillaceae</taxon>
        <taxon>Levilactobacillus</taxon>
    </lineage>
</organism>
<dbReference type="OrthoDB" id="1655898at2"/>
<comment type="caution">
    <text evidence="1">The sequence shown here is derived from an EMBL/GenBank/DDBJ whole genome shotgun (WGS) entry which is preliminary data.</text>
</comment>
<dbReference type="EMBL" id="AZDV01000026">
    <property type="protein sequence ID" value="KRK94769.1"/>
    <property type="molecule type" value="Genomic_DNA"/>
</dbReference>
<protein>
    <submittedName>
        <fullName evidence="1">TPR repeat-containing protein</fullName>
    </submittedName>
</protein>
<dbReference type="RefSeq" id="WP_057804014.1">
    <property type="nucleotide sequence ID" value="NZ_AZDV01000026.1"/>
</dbReference>
<dbReference type="AlphaFoldDB" id="A0A0R1LPL3"/>
<dbReference type="PATRIC" id="fig|1423715.3.peg.773"/>
<dbReference type="Proteomes" id="UP000051955">
    <property type="component" value="Unassembled WGS sequence"/>
</dbReference>